<name>X1FW79_9ZZZZ</name>
<protein>
    <submittedName>
        <fullName evidence="1">Uncharacterized protein</fullName>
    </submittedName>
</protein>
<comment type="caution">
    <text evidence="1">The sequence shown here is derived from an EMBL/GenBank/DDBJ whole genome shotgun (WGS) entry which is preliminary data.</text>
</comment>
<dbReference type="EMBL" id="BARU01000003">
    <property type="protein sequence ID" value="GAH25003.1"/>
    <property type="molecule type" value="Genomic_DNA"/>
</dbReference>
<dbReference type="AlphaFoldDB" id="X1FW79"/>
<sequence length="186" mass="21680">MTVKGEAIYKASERIKKYGVEAFVKMLGKTAIKKRGGKAKLLKYYAEKYPSAPLRIEPAAPYISRSQKSYWRDVKSLAESRDINIKSSRKLLKKLKTDRNVQVRVIKHGEGWQLVMLGLYENTDKESMYHKQQEEAVGHSYVHEQQDYDECLRECIREAQATLGGSGWQLIKILKETWIRYYGREE</sequence>
<reference evidence="1" key="1">
    <citation type="journal article" date="2014" name="Front. Microbiol.">
        <title>High frequency of phylogenetically diverse reductive dehalogenase-homologous genes in deep subseafloor sedimentary metagenomes.</title>
        <authorList>
            <person name="Kawai M."/>
            <person name="Futagami T."/>
            <person name="Toyoda A."/>
            <person name="Takaki Y."/>
            <person name="Nishi S."/>
            <person name="Hori S."/>
            <person name="Arai W."/>
            <person name="Tsubouchi T."/>
            <person name="Morono Y."/>
            <person name="Uchiyama I."/>
            <person name="Ito T."/>
            <person name="Fujiyama A."/>
            <person name="Inagaki F."/>
            <person name="Takami H."/>
        </authorList>
    </citation>
    <scope>NUCLEOTIDE SEQUENCE</scope>
    <source>
        <strain evidence="1">Expedition CK06-06</strain>
    </source>
</reference>
<accession>X1FW79</accession>
<evidence type="ECO:0000313" key="1">
    <source>
        <dbReference type="EMBL" id="GAH25003.1"/>
    </source>
</evidence>
<proteinExistence type="predicted"/>
<gene>
    <name evidence="1" type="ORF">S03H2_00051</name>
</gene>
<organism evidence="1">
    <name type="scientific">marine sediment metagenome</name>
    <dbReference type="NCBI Taxonomy" id="412755"/>
    <lineage>
        <taxon>unclassified sequences</taxon>
        <taxon>metagenomes</taxon>
        <taxon>ecological metagenomes</taxon>
    </lineage>
</organism>